<gene>
    <name evidence="6" type="ORF">PEVE_00028345</name>
</gene>
<evidence type="ECO:0000313" key="6">
    <source>
        <dbReference type="EMBL" id="CAH3026192.1"/>
    </source>
</evidence>
<evidence type="ECO:0000259" key="5">
    <source>
        <dbReference type="PROSITE" id="PS50013"/>
    </source>
</evidence>
<dbReference type="InterPro" id="IPR017984">
    <property type="entry name" value="Chromo_dom_subgr"/>
</dbReference>
<dbReference type="PROSITE" id="PS50013">
    <property type="entry name" value="CHROMO_2"/>
    <property type="match status" value="1"/>
</dbReference>
<evidence type="ECO:0000256" key="2">
    <source>
        <dbReference type="ARBA" id="ARBA00023242"/>
    </source>
</evidence>
<protein>
    <recommendedName>
        <fullName evidence="5">Chromo domain-containing protein</fullName>
    </recommendedName>
</protein>
<organism evidence="6 7">
    <name type="scientific">Porites evermanni</name>
    <dbReference type="NCBI Taxonomy" id="104178"/>
    <lineage>
        <taxon>Eukaryota</taxon>
        <taxon>Metazoa</taxon>
        <taxon>Cnidaria</taxon>
        <taxon>Anthozoa</taxon>
        <taxon>Hexacorallia</taxon>
        <taxon>Scleractinia</taxon>
        <taxon>Fungiina</taxon>
        <taxon>Poritidae</taxon>
        <taxon>Porites</taxon>
    </lineage>
</organism>
<feature type="region of interest" description="Disordered" evidence="3">
    <location>
        <begin position="61"/>
        <end position="85"/>
    </location>
</feature>
<dbReference type="Proteomes" id="UP001159427">
    <property type="component" value="Unassembled WGS sequence"/>
</dbReference>
<evidence type="ECO:0000256" key="4">
    <source>
        <dbReference type="SAM" id="Phobius"/>
    </source>
</evidence>
<name>A0ABN8M9N3_9CNID</name>
<evidence type="ECO:0000256" key="1">
    <source>
        <dbReference type="ARBA" id="ARBA00004123"/>
    </source>
</evidence>
<dbReference type="Pfam" id="PF00385">
    <property type="entry name" value="Chromo"/>
    <property type="match status" value="1"/>
</dbReference>
<reference evidence="6 7" key="1">
    <citation type="submission" date="2022-05" db="EMBL/GenBank/DDBJ databases">
        <authorList>
            <consortium name="Genoscope - CEA"/>
            <person name="William W."/>
        </authorList>
    </citation>
    <scope>NUCLEOTIDE SEQUENCE [LARGE SCALE GENOMIC DNA]</scope>
</reference>
<feature type="transmembrane region" description="Helical" evidence="4">
    <location>
        <begin position="174"/>
        <end position="195"/>
    </location>
</feature>
<dbReference type="PROSITE" id="PS00598">
    <property type="entry name" value="CHROMO_1"/>
    <property type="match status" value="1"/>
</dbReference>
<dbReference type="InterPro" id="IPR016197">
    <property type="entry name" value="Chromo-like_dom_sf"/>
</dbReference>
<dbReference type="EMBL" id="CALNXI010000393">
    <property type="protein sequence ID" value="CAH3026192.1"/>
    <property type="molecule type" value="Genomic_DNA"/>
</dbReference>
<dbReference type="InterPro" id="IPR023780">
    <property type="entry name" value="Chromo_domain"/>
</dbReference>
<dbReference type="Gene3D" id="2.40.50.40">
    <property type="match status" value="1"/>
</dbReference>
<comment type="caution">
    <text evidence="6">The sequence shown here is derived from an EMBL/GenBank/DDBJ whole genome shotgun (WGS) entry which is preliminary data.</text>
</comment>
<sequence length="203" mass="22768">MASSPLSTSEGELFEVETLLGRRTRHGKVEYLVRWKGYDQSEDSWEPVKNLQGCQELIKKFASPRSPSPGRKARTPKRAQSSQVLQTNKKITEEYTKLKTPKGTLTSDYIILHQRKGPLFARQQVKEEKENTKITKTVEVIQEKHKNLVGKGLPAKKASPQKKSAVTTDAQREVFKIVAGLVVVTLVMILLLSFIPGVGNDKN</sequence>
<evidence type="ECO:0000256" key="3">
    <source>
        <dbReference type="SAM" id="MobiDB-lite"/>
    </source>
</evidence>
<dbReference type="SUPFAM" id="SSF54160">
    <property type="entry name" value="Chromo domain-like"/>
    <property type="match status" value="1"/>
</dbReference>
<evidence type="ECO:0000313" key="7">
    <source>
        <dbReference type="Proteomes" id="UP001159427"/>
    </source>
</evidence>
<dbReference type="SMART" id="SM00298">
    <property type="entry name" value="CHROMO"/>
    <property type="match status" value="1"/>
</dbReference>
<dbReference type="InterPro" id="IPR000953">
    <property type="entry name" value="Chromo/chromo_shadow_dom"/>
</dbReference>
<keyword evidence="2" id="KW-0539">Nucleus</keyword>
<keyword evidence="4" id="KW-0812">Transmembrane</keyword>
<keyword evidence="4" id="KW-0472">Membrane</keyword>
<feature type="domain" description="Chromo" evidence="5">
    <location>
        <begin position="14"/>
        <end position="61"/>
    </location>
</feature>
<keyword evidence="7" id="KW-1185">Reference proteome</keyword>
<dbReference type="PANTHER" id="PTHR22812">
    <property type="entry name" value="CHROMOBOX PROTEIN"/>
    <property type="match status" value="1"/>
</dbReference>
<proteinExistence type="predicted"/>
<comment type="subcellular location">
    <subcellularLocation>
        <location evidence="1">Nucleus</location>
    </subcellularLocation>
</comment>
<dbReference type="InterPro" id="IPR051219">
    <property type="entry name" value="Heterochromatin_chromo-domain"/>
</dbReference>
<accession>A0ABN8M9N3</accession>
<dbReference type="InterPro" id="IPR023779">
    <property type="entry name" value="Chromodomain_CS"/>
</dbReference>
<keyword evidence="4" id="KW-1133">Transmembrane helix</keyword>
<dbReference type="PRINTS" id="PR00504">
    <property type="entry name" value="CHROMODOMAIN"/>
</dbReference>
<dbReference type="CDD" id="cd00024">
    <property type="entry name" value="CD_CSD"/>
    <property type="match status" value="1"/>
</dbReference>